<evidence type="ECO:0000313" key="2">
    <source>
        <dbReference type="Proteomes" id="UP000078454"/>
    </source>
</evidence>
<dbReference type="EMBL" id="LYPB01000058">
    <property type="protein sequence ID" value="OAS19257.1"/>
    <property type="molecule type" value="Genomic_DNA"/>
</dbReference>
<comment type="caution">
    <text evidence="1">The sequence shown here is derived from an EMBL/GenBank/DDBJ whole genome shotgun (WGS) entry which is preliminary data.</text>
</comment>
<organism evidence="1 2">
    <name type="scientific">Paenibacillus oryzisoli</name>
    <dbReference type="NCBI Taxonomy" id="1850517"/>
    <lineage>
        <taxon>Bacteria</taxon>
        <taxon>Bacillati</taxon>
        <taxon>Bacillota</taxon>
        <taxon>Bacilli</taxon>
        <taxon>Bacillales</taxon>
        <taxon>Paenibacillaceae</taxon>
        <taxon>Paenibacillus</taxon>
    </lineage>
</organism>
<evidence type="ECO:0000313" key="1">
    <source>
        <dbReference type="EMBL" id="OAS19257.1"/>
    </source>
</evidence>
<keyword evidence="2" id="KW-1185">Reference proteome</keyword>
<dbReference type="RefSeq" id="WP_068663655.1">
    <property type="nucleotide sequence ID" value="NZ_LYPB01000058.1"/>
</dbReference>
<gene>
    <name evidence="1" type="ORF">A8708_26465</name>
</gene>
<sequence length="67" mass="7882">MNFKDFNKALKEHYVEPLTETYRELYRKKFNEEPPANVTLMMDRLIKSGEAQIGEILNFPKASESTE</sequence>
<name>A0A198ADJ6_9BACL</name>
<proteinExistence type="predicted"/>
<dbReference type="STRING" id="1850517.A8708_26465"/>
<dbReference type="AlphaFoldDB" id="A0A198ADJ6"/>
<reference evidence="1 2" key="1">
    <citation type="submission" date="2016-05" db="EMBL/GenBank/DDBJ databases">
        <title>Paenibacillus sp. 1ZS3-15 nov., isolated from the rhizosphere soil.</title>
        <authorList>
            <person name="Zhang X.X."/>
            <person name="Zhang J."/>
        </authorList>
    </citation>
    <scope>NUCLEOTIDE SEQUENCE [LARGE SCALE GENOMIC DNA]</scope>
    <source>
        <strain evidence="1 2">1ZS3-15</strain>
    </source>
</reference>
<accession>A0A198ADJ6</accession>
<protein>
    <submittedName>
        <fullName evidence="1">Uncharacterized protein</fullName>
    </submittedName>
</protein>
<dbReference type="Proteomes" id="UP000078454">
    <property type="component" value="Unassembled WGS sequence"/>
</dbReference>